<dbReference type="Gene3D" id="2.60.120.10">
    <property type="entry name" value="Jelly Rolls"/>
    <property type="match status" value="1"/>
</dbReference>
<sequence>MDVREFEIPGVKLVIPKRFGDHRGFFSETWSDRAFRQQVADIGFVQDNHSLSAQKGTLRGLHFQKPPSAQGKLVRVVRGAVFDVAVDIRHGSPTFGRHVSVVLDAREGAQLWIPPGFLHGFCTLEDDTEFLYKVTGYYSAADDAGVAWDDPDLGIDWPVDEATAVLSDKDRKHPRLRDLPPIFAYEA</sequence>
<dbReference type="SUPFAM" id="SSF51182">
    <property type="entry name" value="RmlC-like cupins"/>
    <property type="match status" value="1"/>
</dbReference>
<dbReference type="EC" id="5.1.3.13" evidence="3 7"/>
<dbReference type="PANTHER" id="PTHR21047:SF2">
    <property type="entry name" value="THYMIDINE DIPHOSPHO-4-KETO-RHAMNOSE 3,5-EPIMERASE"/>
    <property type="match status" value="1"/>
</dbReference>
<feature type="active site" description="Proton donor" evidence="5">
    <location>
        <position position="132"/>
    </location>
</feature>
<evidence type="ECO:0000256" key="4">
    <source>
        <dbReference type="ARBA" id="ARBA00019595"/>
    </source>
</evidence>
<comment type="catalytic activity">
    <reaction evidence="1 7">
        <text>dTDP-4-dehydro-6-deoxy-alpha-D-glucose = dTDP-4-dehydro-beta-L-rhamnose</text>
        <dbReference type="Rhea" id="RHEA:16969"/>
        <dbReference type="ChEBI" id="CHEBI:57649"/>
        <dbReference type="ChEBI" id="CHEBI:62830"/>
        <dbReference type="EC" id="5.1.3.13"/>
    </reaction>
</comment>
<gene>
    <name evidence="8" type="ORF">SAMN02745172_03591</name>
</gene>
<organism evidence="8 9">
    <name type="scientific">Pseudoxanthobacter soli DSM 19599</name>
    <dbReference type="NCBI Taxonomy" id="1123029"/>
    <lineage>
        <taxon>Bacteria</taxon>
        <taxon>Pseudomonadati</taxon>
        <taxon>Pseudomonadota</taxon>
        <taxon>Alphaproteobacteria</taxon>
        <taxon>Hyphomicrobiales</taxon>
        <taxon>Segnochrobactraceae</taxon>
        <taxon>Pseudoxanthobacter</taxon>
    </lineage>
</organism>
<dbReference type="GO" id="GO:0000271">
    <property type="term" value="P:polysaccharide biosynthetic process"/>
    <property type="evidence" value="ECO:0007669"/>
    <property type="project" value="TreeGrafter"/>
</dbReference>
<dbReference type="STRING" id="1123029.SAMN02745172_03591"/>
<dbReference type="Pfam" id="PF00908">
    <property type="entry name" value="dTDP_sugar_isom"/>
    <property type="match status" value="1"/>
</dbReference>
<evidence type="ECO:0000313" key="9">
    <source>
        <dbReference type="Proteomes" id="UP000186406"/>
    </source>
</evidence>
<evidence type="ECO:0000256" key="7">
    <source>
        <dbReference type="RuleBase" id="RU364069"/>
    </source>
</evidence>
<dbReference type="InterPro" id="IPR011051">
    <property type="entry name" value="RmlC_Cupin_sf"/>
</dbReference>
<evidence type="ECO:0000313" key="8">
    <source>
        <dbReference type="EMBL" id="SHO66929.1"/>
    </source>
</evidence>
<protein>
    <recommendedName>
        <fullName evidence="4 7">dTDP-4-dehydrorhamnose 3,5-epimerase</fullName>
        <ecNumber evidence="3 7">5.1.3.13</ecNumber>
    </recommendedName>
    <alternativeName>
        <fullName evidence="7">Thymidine diphospho-4-keto-rhamnose 3,5-epimerase</fullName>
    </alternativeName>
</protein>
<comment type="function">
    <text evidence="2 7">Catalyzes the epimerization of the C3' and C5'positions of dTDP-6-deoxy-D-xylo-4-hexulose, forming dTDP-6-deoxy-L-lyxo-4-hexulose.</text>
</comment>
<evidence type="ECO:0000256" key="1">
    <source>
        <dbReference type="ARBA" id="ARBA00001298"/>
    </source>
</evidence>
<feature type="site" description="Participates in a stacking interaction with the thymidine ring of dTDP-4-oxo-6-deoxyglucose" evidence="6">
    <location>
        <position position="138"/>
    </location>
</feature>
<evidence type="ECO:0000256" key="2">
    <source>
        <dbReference type="ARBA" id="ARBA00001997"/>
    </source>
</evidence>
<dbReference type="UniPathway" id="UPA00124"/>
<dbReference type="EMBL" id="FRXO01000009">
    <property type="protein sequence ID" value="SHO66929.1"/>
    <property type="molecule type" value="Genomic_DNA"/>
</dbReference>
<dbReference type="Proteomes" id="UP000186406">
    <property type="component" value="Unassembled WGS sequence"/>
</dbReference>
<dbReference type="GO" id="GO:0008830">
    <property type="term" value="F:dTDP-4-dehydrorhamnose 3,5-epimerase activity"/>
    <property type="evidence" value="ECO:0007669"/>
    <property type="project" value="UniProtKB-UniRule"/>
</dbReference>
<dbReference type="InterPro" id="IPR014710">
    <property type="entry name" value="RmlC-like_jellyroll"/>
</dbReference>
<dbReference type="CDD" id="cd00438">
    <property type="entry name" value="cupin_RmlC"/>
    <property type="match status" value="1"/>
</dbReference>
<dbReference type="RefSeq" id="WP_073631257.1">
    <property type="nucleotide sequence ID" value="NZ_FRXO01000009.1"/>
</dbReference>
<dbReference type="NCBIfam" id="TIGR01221">
    <property type="entry name" value="rmlC"/>
    <property type="match status" value="1"/>
</dbReference>
<keyword evidence="7" id="KW-0413">Isomerase</keyword>
<reference evidence="8 9" key="1">
    <citation type="submission" date="2016-12" db="EMBL/GenBank/DDBJ databases">
        <authorList>
            <person name="Song W.-J."/>
            <person name="Kurnit D.M."/>
        </authorList>
    </citation>
    <scope>NUCLEOTIDE SEQUENCE [LARGE SCALE GENOMIC DNA]</scope>
    <source>
        <strain evidence="8 9">DSM 19599</strain>
    </source>
</reference>
<comment type="similarity">
    <text evidence="7">Belongs to the dTDP-4-dehydrorhamnose 3,5-epimerase family.</text>
</comment>
<accession>A0A1M7ZQ35</accession>
<comment type="subunit">
    <text evidence="7">Homodimer.</text>
</comment>
<dbReference type="GO" id="GO:0005829">
    <property type="term" value="C:cytosol"/>
    <property type="evidence" value="ECO:0007669"/>
    <property type="project" value="TreeGrafter"/>
</dbReference>
<evidence type="ECO:0000256" key="6">
    <source>
        <dbReference type="PIRSR" id="PIRSR600888-3"/>
    </source>
</evidence>
<proteinExistence type="inferred from homology"/>
<keyword evidence="9" id="KW-1185">Reference proteome</keyword>
<evidence type="ECO:0000256" key="5">
    <source>
        <dbReference type="PIRSR" id="PIRSR600888-1"/>
    </source>
</evidence>
<dbReference type="PANTHER" id="PTHR21047">
    <property type="entry name" value="DTDP-6-DEOXY-D-GLUCOSE-3,5 EPIMERASE"/>
    <property type="match status" value="1"/>
</dbReference>
<dbReference type="AlphaFoldDB" id="A0A1M7ZQ35"/>
<dbReference type="OrthoDB" id="9800680at2"/>
<name>A0A1M7ZQ35_9HYPH</name>
<dbReference type="InterPro" id="IPR000888">
    <property type="entry name" value="RmlC-like"/>
</dbReference>
<comment type="pathway">
    <text evidence="7">Carbohydrate biosynthesis; dTDP-L-rhamnose biosynthesis.</text>
</comment>
<feature type="active site" description="Proton acceptor" evidence="5">
    <location>
        <position position="62"/>
    </location>
</feature>
<evidence type="ECO:0000256" key="3">
    <source>
        <dbReference type="ARBA" id="ARBA00012098"/>
    </source>
</evidence>
<dbReference type="GO" id="GO:0019305">
    <property type="term" value="P:dTDP-rhamnose biosynthetic process"/>
    <property type="evidence" value="ECO:0007669"/>
    <property type="project" value="UniProtKB-UniRule"/>
</dbReference>